<feature type="compositionally biased region" description="Low complexity" evidence="2">
    <location>
        <begin position="111"/>
        <end position="120"/>
    </location>
</feature>
<dbReference type="PANTHER" id="PTHR14879:SF15">
    <property type="entry name" value="E3 UBIQUITIN-PROTEIN LIGASE RIFIFYLIN-LIKE PROTEIN"/>
    <property type="match status" value="1"/>
</dbReference>
<keyword evidence="5" id="KW-1185">Reference proteome</keyword>
<evidence type="ECO:0000313" key="5">
    <source>
        <dbReference type="Proteomes" id="UP000716291"/>
    </source>
</evidence>
<dbReference type="EMBL" id="JAANQT010000127">
    <property type="protein sequence ID" value="KAG1314270.1"/>
    <property type="molecule type" value="Genomic_DNA"/>
</dbReference>
<dbReference type="Proteomes" id="UP000716291">
    <property type="component" value="Unassembled WGS sequence"/>
</dbReference>
<evidence type="ECO:0000256" key="2">
    <source>
        <dbReference type="SAM" id="MobiDB-lite"/>
    </source>
</evidence>
<dbReference type="InterPro" id="IPR013083">
    <property type="entry name" value="Znf_RING/FYVE/PHD"/>
</dbReference>
<gene>
    <name evidence="4" type="ORF">G6F64_001610</name>
</gene>
<dbReference type="GO" id="GO:0070936">
    <property type="term" value="P:protein K48-linked ubiquitination"/>
    <property type="evidence" value="ECO:0007669"/>
    <property type="project" value="TreeGrafter"/>
</dbReference>
<evidence type="ECO:0000313" key="4">
    <source>
        <dbReference type="EMBL" id="KAG1314270.1"/>
    </source>
</evidence>
<feature type="domain" description="RING-type" evidence="3">
    <location>
        <begin position="208"/>
        <end position="247"/>
    </location>
</feature>
<feature type="region of interest" description="Disordered" evidence="2">
    <location>
        <begin position="79"/>
        <end position="149"/>
    </location>
</feature>
<dbReference type="InterPro" id="IPR001841">
    <property type="entry name" value="Znf_RING"/>
</dbReference>
<dbReference type="Pfam" id="PF13920">
    <property type="entry name" value="zf-C3HC4_3"/>
    <property type="match status" value="1"/>
</dbReference>
<feature type="compositionally biased region" description="Basic and acidic residues" evidence="2">
    <location>
        <begin position="132"/>
        <end position="146"/>
    </location>
</feature>
<evidence type="ECO:0000256" key="1">
    <source>
        <dbReference type="PROSITE-ProRule" id="PRU00175"/>
    </source>
</evidence>
<dbReference type="GO" id="GO:0008270">
    <property type="term" value="F:zinc ion binding"/>
    <property type="evidence" value="ECO:0007669"/>
    <property type="project" value="UniProtKB-KW"/>
</dbReference>
<accession>A0A9P6XI78</accession>
<evidence type="ECO:0000259" key="3">
    <source>
        <dbReference type="PROSITE" id="PS50089"/>
    </source>
</evidence>
<dbReference type="GO" id="GO:0043161">
    <property type="term" value="P:proteasome-mediated ubiquitin-dependent protein catabolic process"/>
    <property type="evidence" value="ECO:0007669"/>
    <property type="project" value="TreeGrafter"/>
</dbReference>
<sequence>MSSEGLSQLPLKELKEYIQAYQLPSKNAIEKDDLVRIIFNTRPLSNENELSYRNQRHKLNSNRKNNSSFSFSNIVQDIFTSTTQPSPRSSPRQRPREQRAESPPEQRRPQYRPQPEQRSQTAPRQPEQRQQASERKEPIPRPELTLHDLVQTNTDASSLSVRTLKSILKANFVEQSHVIEKSELVKLVNRLADQQRKTTSQPRDDVLCRICLDAEQNCVFLNCGHMAACMDCAKTLIETKNECPICREPILKLVHVFRS</sequence>
<dbReference type="OrthoDB" id="3045089at2759"/>
<comment type="caution">
    <text evidence="4">The sequence shown here is derived from an EMBL/GenBank/DDBJ whole genome shotgun (WGS) entry which is preliminary data.</text>
</comment>
<keyword evidence="1" id="KW-0479">Metal-binding</keyword>
<dbReference type="PROSITE" id="PS50089">
    <property type="entry name" value="ZF_RING_2"/>
    <property type="match status" value="1"/>
</dbReference>
<proteinExistence type="predicted"/>
<dbReference type="GO" id="GO:0061630">
    <property type="term" value="F:ubiquitin protein ligase activity"/>
    <property type="evidence" value="ECO:0007669"/>
    <property type="project" value="TreeGrafter"/>
</dbReference>
<dbReference type="SMART" id="SM00184">
    <property type="entry name" value="RING"/>
    <property type="match status" value="1"/>
</dbReference>
<dbReference type="AlphaFoldDB" id="A0A9P6XI78"/>
<dbReference type="GO" id="GO:0005737">
    <property type="term" value="C:cytoplasm"/>
    <property type="evidence" value="ECO:0007669"/>
    <property type="project" value="TreeGrafter"/>
</dbReference>
<dbReference type="SUPFAM" id="SSF57850">
    <property type="entry name" value="RING/U-box"/>
    <property type="match status" value="1"/>
</dbReference>
<dbReference type="GO" id="GO:1902042">
    <property type="term" value="P:negative regulation of extrinsic apoptotic signaling pathway via death domain receptors"/>
    <property type="evidence" value="ECO:0007669"/>
    <property type="project" value="TreeGrafter"/>
</dbReference>
<dbReference type="PANTHER" id="PTHR14879">
    <property type="entry name" value="CASPASE REGULATOR, RING FINGER DOMAIN-CONTAINING"/>
    <property type="match status" value="1"/>
</dbReference>
<dbReference type="InterPro" id="IPR051728">
    <property type="entry name" value="RING-FYVE_E3_ubiquitin-ligase"/>
</dbReference>
<protein>
    <recommendedName>
        <fullName evidence="3">RING-type domain-containing protein</fullName>
    </recommendedName>
</protein>
<dbReference type="Gene3D" id="3.30.40.10">
    <property type="entry name" value="Zinc/RING finger domain, C3HC4 (zinc finger)"/>
    <property type="match status" value="1"/>
</dbReference>
<keyword evidence="1" id="KW-0862">Zinc</keyword>
<reference evidence="4" key="1">
    <citation type="journal article" date="2020" name="Microb. Genom.">
        <title>Genetic diversity of clinical and environmental Mucorales isolates obtained from an investigation of mucormycosis cases among solid organ transplant recipients.</title>
        <authorList>
            <person name="Nguyen M.H."/>
            <person name="Kaul D."/>
            <person name="Muto C."/>
            <person name="Cheng S.J."/>
            <person name="Richter R.A."/>
            <person name="Bruno V.M."/>
            <person name="Liu G."/>
            <person name="Beyhan S."/>
            <person name="Sundermann A.J."/>
            <person name="Mounaud S."/>
            <person name="Pasculle A.W."/>
            <person name="Nierman W.C."/>
            <person name="Driscoll E."/>
            <person name="Cumbie R."/>
            <person name="Clancy C.J."/>
            <person name="Dupont C.L."/>
        </authorList>
    </citation>
    <scope>NUCLEOTIDE SEQUENCE</scope>
    <source>
        <strain evidence="4">GL11</strain>
    </source>
</reference>
<feature type="compositionally biased region" description="Basic and acidic residues" evidence="2">
    <location>
        <begin position="94"/>
        <end position="108"/>
    </location>
</feature>
<organism evidence="4 5">
    <name type="scientific">Rhizopus oryzae</name>
    <name type="common">Mucormycosis agent</name>
    <name type="synonym">Rhizopus arrhizus var. delemar</name>
    <dbReference type="NCBI Taxonomy" id="64495"/>
    <lineage>
        <taxon>Eukaryota</taxon>
        <taxon>Fungi</taxon>
        <taxon>Fungi incertae sedis</taxon>
        <taxon>Mucoromycota</taxon>
        <taxon>Mucoromycotina</taxon>
        <taxon>Mucoromycetes</taxon>
        <taxon>Mucorales</taxon>
        <taxon>Mucorineae</taxon>
        <taxon>Rhizopodaceae</taxon>
        <taxon>Rhizopus</taxon>
    </lineage>
</organism>
<feature type="compositionally biased region" description="Low complexity" evidence="2">
    <location>
        <begin position="80"/>
        <end position="92"/>
    </location>
</feature>
<keyword evidence="1" id="KW-0863">Zinc-finger</keyword>
<dbReference type="GO" id="GO:0005886">
    <property type="term" value="C:plasma membrane"/>
    <property type="evidence" value="ECO:0007669"/>
    <property type="project" value="TreeGrafter"/>
</dbReference>
<name>A0A9P6XI78_RHIOR</name>